<dbReference type="AlphaFoldDB" id="A0A975GQQ5"/>
<organism evidence="1 2">
    <name type="scientific">Desulfonema magnum</name>
    <dbReference type="NCBI Taxonomy" id="45655"/>
    <lineage>
        <taxon>Bacteria</taxon>
        <taxon>Pseudomonadati</taxon>
        <taxon>Thermodesulfobacteriota</taxon>
        <taxon>Desulfobacteria</taxon>
        <taxon>Desulfobacterales</taxon>
        <taxon>Desulfococcaceae</taxon>
        <taxon>Desulfonema</taxon>
    </lineage>
</organism>
<reference evidence="1" key="1">
    <citation type="journal article" date="2021" name="Microb. Physiol.">
        <title>Proteogenomic Insights into the Physiology of Marine, Sulfate-Reducing, Filamentous Desulfonema limicola and Desulfonema magnum.</title>
        <authorList>
            <person name="Schnaars V."/>
            <person name="Wohlbrand L."/>
            <person name="Scheve S."/>
            <person name="Hinrichs C."/>
            <person name="Reinhardt R."/>
            <person name="Rabus R."/>
        </authorList>
    </citation>
    <scope>NUCLEOTIDE SEQUENCE</scope>
    <source>
        <strain evidence="1">4be13</strain>
    </source>
</reference>
<sequence>MFNLEIYTNKCNKKVLFITPVTPLKKRGIWQTPELRQISPRASAL</sequence>
<evidence type="ECO:0000313" key="1">
    <source>
        <dbReference type="EMBL" id="QTA90150.1"/>
    </source>
</evidence>
<accession>A0A975GQQ5</accession>
<dbReference type="EMBL" id="CP061800">
    <property type="protein sequence ID" value="QTA90150.1"/>
    <property type="molecule type" value="Genomic_DNA"/>
</dbReference>
<dbReference type="KEGG" id="dmm:dnm_062110"/>
<name>A0A975GQQ5_9BACT</name>
<evidence type="ECO:0000313" key="2">
    <source>
        <dbReference type="Proteomes" id="UP000663722"/>
    </source>
</evidence>
<proteinExistence type="predicted"/>
<protein>
    <submittedName>
        <fullName evidence="1">Uncharacterized protein</fullName>
    </submittedName>
</protein>
<dbReference type="Proteomes" id="UP000663722">
    <property type="component" value="Chromosome"/>
</dbReference>
<gene>
    <name evidence="1" type="ORF">dnm_062110</name>
</gene>
<keyword evidence="2" id="KW-1185">Reference proteome</keyword>